<keyword evidence="4" id="KW-0862">Zinc</keyword>
<evidence type="ECO:0000256" key="1">
    <source>
        <dbReference type="ARBA" id="ARBA00006576"/>
    </source>
</evidence>
<evidence type="ECO:0000256" key="4">
    <source>
        <dbReference type="ARBA" id="ARBA00022833"/>
    </source>
</evidence>
<dbReference type="GO" id="GO:0005829">
    <property type="term" value="C:cytosol"/>
    <property type="evidence" value="ECO:0007669"/>
    <property type="project" value="TreeGrafter"/>
</dbReference>
<dbReference type="Proteomes" id="UP000216063">
    <property type="component" value="Unassembled WGS sequence"/>
</dbReference>
<protein>
    <recommendedName>
        <fullName evidence="5">CMP/dCMP-type deaminase domain-containing protein</fullName>
    </recommendedName>
</protein>
<organism evidence="6 7">
    <name type="scientific">Mycolicibacterium sphagni</name>
    <dbReference type="NCBI Taxonomy" id="1786"/>
    <lineage>
        <taxon>Bacteria</taxon>
        <taxon>Bacillati</taxon>
        <taxon>Actinomycetota</taxon>
        <taxon>Actinomycetes</taxon>
        <taxon>Mycobacteriales</taxon>
        <taxon>Mycobacteriaceae</taxon>
        <taxon>Mycolicibacterium</taxon>
    </lineage>
</organism>
<accession>A0A255DQN5</accession>
<dbReference type="PANTHER" id="PTHR11644">
    <property type="entry name" value="CYTIDINE DEAMINASE"/>
    <property type="match status" value="1"/>
</dbReference>
<dbReference type="GO" id="GO:0042802">
    <property type="term" value="F:identical protein binding"/>
    <property type="evidence" value="ECO:0007669"/>
    <property type="project" value="UniProtKB-ARBA"/>
</dbReference>
<dbReference type="GO" id="GO:0008270">
    <property type="term" value="F:zinc ion binding"/>
    <property type="evidence" value="ECO:0007669"/>
    <property type="project" value="InterPro"/>
</dbReference>
<dbReference type="InterPro" id="IPR002125">
    <property type="entry name" value="CMP_dCMP_dom"/>
</dbReference>
<evidence type="ECO:0000259" key="5">
    <source>
        <dbReference type="PROSITE" id="PS51747"/>
    </source>
</evidence>
<dbReference type="Pfam" id="PF00383">
    <property type="entry name" value="dCMP_cyt_deam_1"/>
    <property type="match status" value="1"/>
</dbReference>
<dbReference type="SUPFAM" id="SSF53927">
    <property type="entry name" value="Cytidine deaminase-like"/>
    <property type="match status" value="1"/>
</dbReference>
<keyword evidence="2" id="KW-0479">Metal-binding</keyword>
<dbReference type="GO" id="GO:0072527">
    <property type="term" value="P:pyrimidine-containing compound metabolic process"/>
    <property type="evidence" value="ECO:0007669"/>
    <property type="project" value="UniProtKB-ARBA"/>
</dbReference>
<dbReference type="GO" id="GO:0055086">
    <property type="term" value="P:nucleobase-containing small molecule metabolic process"/>
    <property type="evidence" value="ECO:0007669"/>
    <property type="project" value="UniProtKB-ARBA"/>
</dbReference>
<dbReference type="GO" id="GO:0004126">
    <property type="term" value="F:cytidine deaminase activity"/>
    <property type="evidence" value="ECO:0007669"/>
    <property type="project" value="TreeGrafter"/>
</dbReference>
<proteinExistence type="inferred from homology"/>
<comment type="caution">
    <text evidence="6">The sequence shown here is derived from an EMBL/GenBank/DDBJ whole genome shotgun (WGS) entry which is preliminary data.</text>
</comment>
<evidence type="ECO:0000313" key="6">
    <source>
        <dbReference type="EMBL" id="OYN81718.1"/>
    </source>
</evidence>
<dbReference type="PROSITE" id="PS51747">
    <property type="entry name" value="CYT_DCMP_DEAMINASES_2"/>
    <property type="match status" value="1"/>
</dbReference>
<comment type="similarity">
    <text evidence="1">Belongs to the cytidine and deoxycytidylate deaminase family.</text>
</comment>
<dbReference type="InterPro" id="IPR016192">
    <property type="entry name" value="APOBEC/CMP_deaminase_Zn-bd"/>
</dbReference>
<dbReference type="EMBL" id="NOZR01000003">
    <property type="protein sequence ID" value="OYN81718.1"/>
    <property type="molecule type" value="Genomic_DNA"/>
</dbReference>
<keyword evidence="7" id="KW-1185">Reference proteome</keyword>
<dbReference type="AlphaFoldDB" id="A0A255DQN5"/>
<sequence>MVITASDWDVLAEQAWHVRDHARLIGKTAVGAAVLSHRKHIHVGCNVEHKYRAHDVHAEVNALTSMAAAGDGRAIAVVITADREKFTPCGGCMDWIFELGGPDCLVAFQGRPYDGFTTHRADELMPHYPR</sequence>
<name>A0A255DQN5_9MYCO</name>
<keyword evidence="3" id="KW-0378">Hydrolase</keyword>
<dbReference type="PANTHER" id="PTHR11644:SF2">
    <property type="entry name" value="CYTIDINE DEAMINASE"/>
    <property type="match status" value="1"/>
</dbReference>
<dbReference type="OrthoDB" id="9795347at2"/>
<gene>
    <name evidence="6" type="ORF">CG716_05015</name>
</gene>
<dbReference type="CDD" id="cd01283">
    <property type="entry name" value="cytidine_deaminase"/>
    <property type="match status" value="1"/>
</dbReference>
<dbReference type="PROSITE" id="PS00903">
    <property type="entry name" value="CYT_DCMP_DEAMINASES_1"/>
    <property type="match status" value="1"/>
</dbReference>
<evidence type="ECO:0000256" key="2">
    <source>
        <dbReference type="ARBA" id="ARBA00022723"/>
    </source>
</evidence>
<dbReference type="InterPro" id="IPR050202">
    <property type="entry name" value="Cyt/Deoxycyt_deaminase"/>
</dbReference>
<reference evidence="6 7" key="1">
    <citation type="submission" date="2017-07" db="EMBL/GenBank/DDBJ databases">
        <title>The new phylogeny of genus Mycobacterium.</title>
        <authorList>
            <person name="Tortoli E."/>
            <person name="Trovato A."/>
            <person name="Cirillo D.M."/>
        </authorList>
    </citation>
    <scope>NUCLEOTIDE SEQUENCE [LARGE SCALE GENOMIC DNA]</scope>
    <source>
        <strain evidence="6 7">ATCC 33027</strain>
    </source>
</reference>
<dbReference type="Gene3D" id="3.40.140.10">
    <property type="entry name" value="Cytidine Deaminase, domain 2"/>
    <property type="match status" value="1"/>
</dbReference>
<feature type="domain" description="CMP/dCMP-type deaminase" evidence="5">
    <location>
        <begin position="6"/>
        <end position="130"/>
    </location>
</feature>
<evidence type="ECO:0000256" key="3">
    <source>
        <dbReference type="ARBA" id="ARBA00022801"/>
    </source>
</evidence>
<evidence type="ECO:0000313" key="7">
    <source>
        <dbReference type="Proteomes" id="UP000216063"/>
    </source>
</evidence>
<dbReference type="InterPro" id="IPR016193">
    <property type="entry name" value="Cytidine_deaminase-like"/>
</dbReference>